<sequence>MYLYRKIKRMTKYLTVCTVSLLAFLILSCKEAKKDQLSESPENIKAKELLQGIWLDDETDIPLMYIKGDTIYYADSQSAPIAFKIIRDTLYTYGRDTTYYKIDKQAEHIFWFHSMADNVVKLHKSDDENDSLSFVHKKVVIPTYTEVTKRDSVVNYDGVRYRAYVYVNPSTHKVIKTTYSEEGISMESVYYDNIMHVCVYEGKKSLFASDITKQMFEKVVPADFLNQSILSDIKFIKVDRNGFRYQAVLSIPESSIYCLAYLIIAFDGTFDIVPAK</sequence>
<feature type="chain" id="PRO_5004845926" description="DUF4738 domain-containing protein" evidence="1">
    <location>
        <begin position="33"/>
        <end position="276"/>
    </location>
</feature>
<dbReference type="Gene3D" id="2.40.128.510">
    <property type="entry name" value="Protein of unknown function DUF4738"/>
    <property type="match status" value="1"/>
</dbReference>
<protein>
    <recommendedName>
        <fullName evidence="4">DUF4738 domain-containing protein</fullName>
    </recommendedName>
</protein>
<keyword evidence="1" id="KW-0732">Signal</keyword>
<dbReference type="EMBL" id="BAIQ01000023">
    <property type="protein sequence ID" value="GAE15898.1"/>
    <property type="molecule type" value="Genomic_DNA"/>
</dbReference>
<dbReference type="InterPro" id="IPR031762">
    <property type="entry name" value="DUF4738"/>
</dbReference>
<name>W4P932_9BACE</name>
<evidence type="ECO:0008006" key="4">
    <source>
        <dbReference type="Google" id="ProtNLM"/>
    </source>
</evidence>
<dbReference type="PROSITE" id="PS51257">
    <property type="entry name" value="PROKAR_LIPOPROTEIN"/>
    <property type="match status" value="1"/>
</dbReference>
<evidence type="ECO:0000256" key="1">
    <source>
        <dbReference type="SAM" id="SignalP"/>
    </source>
</evidence>
<comment type="caution">
    <text evidence="2">The sequence shown here is derived from an EMBL/GenBank/DDBJ whole genome shotgun (WGS) entry which is preliminary data.</text>
</comment>
<organism evidence="2 3">
    <name type="scientific">Bacteroides pyogenes JCM 6292</name>
    <dbReference type="NCBI Taxonomy" id="1235809"/>
    <lineage>
        <taxon>Bacteria</taxon>
        <taxon>Pseudomonadati</taxon>
        <taxon>Bacteroidota</taxon>
        <taxon>Bacteroidia</taxon>
        <taxon>Bacteroidales</taxon>
        <taxon>Bacteroidaceae</taxon>
        <taxon>Bacteroides</taxon>
    </lineage>
</organism>
<proteinExistence type="predicted"/>
<evidence type="ECO:0000313" key="2">
    <source>
        <dbReference type="EMBL" id="GAE15898.1"/>
    </source>
</evidence>
<dbReference type="AlphaFoldDB" id="W4P932"/>
<evidence type="ECO:0000313" key="3">
    <source>
        <dbReference type="Proteomes" id="UP000018861"/>
    </source>
</evidence>
<dbReference type="Proteomes" id="UP000018861">
    <property type="component" value="Unassembled WGS sequence"/>
</dbReference>
<feature type="signal peptide" evidence="1">
    <location>
        <begin position="1"/>
        <end position="32"/>
    </location>
</feature>
<gene>
    <name evidence="2" type="ORF">JCM6292_2248</name>
</gene>
<accession>W4P932</accession>
<reference evidence="2 3" key="1">
    <citation type="journal article" date="2014" name="Genome Announc.">
        <title>Draft Genome Sequences of Three Strains of Bacteroides pyogenes Isolated from a Cat and Swine.</title>
        <authorList>
            <person name="Sakamoto M."/>
            <person name="Oshima K."/>
            <person name="Suda W."/>
            <person name="Kitamura K."/>
            <person name="Iida T."/>
            <person name="Hattori M."/>
            <person name="Ohkuma M."/>
        </authorList>
    </citation>
    <scope>NUCLEOTIDE SEQUENCE [LARGE SCALE GENOMIC DNA]</scope>
    <source>
        <strain evidence="2 3">JCM 6292</strain>
    </source>
</reference>
<dbReference type="Pfam" id="PF15889">
    <property type="entry name" value="DUF4738"/>
    <property type="match status" value="1"/>
</dbReference>